<dbReference type="EMBL" id="KI913960">
    <property type="protein sequence ID" value="ETW02907.1"/>
    <property type="molecule type" value="Genomic_DNA"/>
</dbReference>
<evidence type="ECO:0000313" key="7">
    <source>
        <dbReference type="EMBL" id="ETW02907.1"/>
    </source>
</evidence>
<evidence type="ECO:0000256" key="4">
    <source>
        <dbReference type="ARBA" id="ARBA00023136"/>
    </source>
</evidence>
<feature type="transmembrane region" description="Helical" evidence="5">
    <location>
        <begin position="183"/>
        <end position="202"/>
    </location>
</feature>
<dbReference type="PROSITE" id="PS50850">
    <property type="entry name" value="MFS"/>
    <property type="match status" value="1"/>
</dbReference>
<dbReference type="STRING" id="157072.A0A024UAM6"/>
<dbReference type="GO" id="GO:0022857">
    <property type="term" value="F:transmembrane transporter activity"/>
    <property type="evidence" value="ECO:0007669"/>
    <property type="project" value="InterPro"/>
</dbReference>
<proteinExistence type="predicted"/>
<dbReference type="PROSITE" id="PS00216">
    <property type="entry name" value="SUGAR_TRANSPORT_1"/>
    <property type="match status" value="1"/>
</dbReference>
<dbReference type="CDD" id="cd17364">
    <property type="entry name" value="MFS_PhT"/>
    <property type="match status" value="1"/>
</dbReference>
<keyword evidence="4 5" id="KW-0472">Membrane</keyword>
<dbReference type="PANTHER" id="PTHR24064">
    <property type="entry name" value="SOLUTE CARRIER FAMILY 22 MEMBER"/>
    <property type="match status" value="1"/>
</dbReference>
<dbReference type="InterPro" id="IPR005829">
    <property type="entry name" value="Sugar_transporter_CS"/>
</dbReference>
<dbReference type="eggNOG" id="KOG0252">
    <property type="taxonomic scope" value="Eukaryota"/>
</dbReference>
<feature type="transmembrane region" description="Helical" evidence="5">
    <location>
        <begin position="317"/>
        <end position="339"/>
    </location>
</feature>
<dbReference type="Gene3D" id="1.20.1250.20">
    <property type="entry name" value="MFS general substrate transporter like domains"/>
    <property type="match status" value="1"/>
</dbReference>
<keyword evidence="2 5" id="KW-0812">Transmembrane</keyword>
<dbReference type="VEuPathDB" id="FungiDB:H310_05371"/>
<dbReference type="AlphaFoldDB" id="A0A024UAM6"/>
<dbReference type="SUPFAM" id="SSF103473">
    <property type="entry name" value="MFS general substrate transporter"/>
    <property type="match status" value="1"/>
</dbReference>
<keyword evidence="3 5" id="KW-1133">Transmembrane helix</keyword>
<dbReference type="InterPro" id="IPR036259">
    <property type="entry name" value="MFS_trans_sf"/>
</dbReference>
<feature type="domain" description="Major facilitator superfamily (MFS) profile" evidence="6">
    <location>
        <begin position="23"/>
        <end position="467"/>
    </location>
</feature>
<comment type="subcellular location">
    <subcellularLocation>
        <location evidence="1">Membrane</location>
        <topology evidence="1">Multi-pass membrane protein</topology>
    </subcellularLocation>
</comment>
<dbReference type="Pfam" id="PF00083">
    <property type="entry name" value="Sugar_tr"/>
    <property type="match status" value="1"/>
</dbReference>
<dbReference type="OrthoDB" id="94946at2759"/>
<feature type="transmembrane region" description="Helical" evidence="5">
    <location>
        <begin position="346"/>
        <end position="366"/>
    </location>
</feature>
<dbReference type="InterPro" id="IPR005828">
    <property type="entry name" value="MFS_sugar_transport-like"/>
</dbReference>
<gene>
    <name evidence="7" type="ORF">H310_05371</name>
</gene>
<accession>A0A024UAM6</accession>
<evidence type="ECO:0000256" key="1">
    <source>
        <dbReference type="ARBA" id="ARBA00004141"/>
    </source>
</evidence>
<sequence>MTSRSVAFKDLDNAKFSSAHVRAMLVAGSGFFVDSYDNFVIGLIVPMIAWEYYHQGSLPSSLADGWVKAAAPWGNMVGQVAFAILGESSAAKRFAVWPVDGNADNVLIMLAVWRFILGIGVGGDYPVSAVITSEFASSDRRGQFISIVFAMQGFGIITGAVMAIILLSFFQTSIVEDPNHIGYVWRLLAGFGAVPALAAVYWRLRIPETPRFTADVLGDQEAGVRNATQFLGGPTFDEPVPVDATRTTKSFSDAFRSHFSKWVNLKVLIGCAACWFFLDIGYYGTSLNTPVILDAIGYGAPKTKGKQKTFDDLWNRAVGTAIINMCGTVPGYWFTVYFIERWGRKPIQYMGFVMLTLLFLAMAIWLDDLKTSHRTVFVVMYSFAQFFFNFGPNTTTFVIPAEVFPTQVRSTGHGISAASGKAGAILAAQAFAVVAKSSFGFSGVLYIFSGCCFLGLLFSFCVPETKGLTLEQLSTIDKIDNNLNYHAQNTPLKDLAE</sequence>
<dbReference type="GO" id="GO:0016020">
    <property type="term" value="C:membrane"/>
    <property type="evidence" value="ECO:0007669"/>
    <property type="project" value="UniProtKB-SubCell"/>
</dbReference>
<feature type="transmembrane region" description="Helical" evidence="5">
    <location>
        <begin position="443"/>
        <end position="462"/>
    </location>
</feature>
<protein>
    <recommendedName>
        <fullName evidence="6">Major facilitator superfamily (MFS) profile domain-containing protein</fullName>
    </recommendedName>
</protein>
<evidence type="ECO:0000256" key="2">
    <source>
        <dbReference type="ARBA" id="ARBA00022692"/>
    </source>
</evidence>
<reference evidence="7" key="1">
    <citation type="submission" date="2013-12" db="EMBL/GenBank/DDBJ databases">
        <title>The Genome Sequence of Aphanomyces invadans NJM9701.</title>
        <authorList>
            <consortium name="The Broad Institute Genomics Platform"/>
            <person name="Russ C."/>
            <person name="Tyler B."/>
            <person name="van West P."/>
            <person name="Dieguez-Uribeondo J."/>
            <person name="Young S.K."/>
            <person name="Zeng Q."/>
            <person name="Gargeya S."/>
            <person name="Fitzgerald M."/>
            <person name="Abouelleil A."/>
            <person name="Alvarado L."/>
            <person name="Chapman S.B."/>
            <person name="Gainer-Dewar J."/>
            <person name="Goldberg J."/>
            <person name="Griggs A."/>
            <person name="Gujja S."/>
            <person name="Hansen M."/>
            <person name="Howarth C."/>
            <person name="Imamovic A."/>
            <person name="Ireland A."/>
            <person name="Larimer J."/>
            <person name="McCowan C."/>
            <person name="Murphy C."/>
            <person name="Pearson M."/>
            <person name="Poon T.W."/>
            <person name="Priest M."/>
            <person name="Roberts A."/>
            <person name="Saif S."/>
            <person name="Shea T."/>
            <person name="Sykes S."/>
            <person name="Wortman J."/>
            <person name="Nusbaum C."/>
            <person name="Birren B."/>
        </authorList>
    </citation>
    <scope>NUCLEOTIDE SEQUENCE [LARGE SCALE GENOMIC DNA]</scope>
    <source>
        <strain evidence="7">NJM9701</strain>
    </source>
</reference>
<organism evidence="7">
    <name type="scientific">Aphanomyces invadans</name>
    <dbReference type="NCBI Taxonomy" id="157072"/>
    <lineage>
        <taxon>Eukaryota</taxon>
        <taxon>Sar</taxon>
        <taxon>Stramenopiles</taxon>
        <taxon>Oomycota</taxon>
        <taxon>Saprolegniomycetes</taxon>
        <taxon>Saprolegniales</taxon>
        <taxon>Verrucalvaceae</taxon>
        <taxon>Aphanomyces</taxon>
    </lineage>
</organism>
<evidence type="ECO:0000256" key="5">
    <source>
        <dbReference type="SAM" id="Phobius"/>
    </source>
</evidence>
<dbReference type="RefSeq" id="XP_008868291.1">
    <property type="nucleotide sequence ID" value="XM_008870069.1"/>
</dbReference>
<feature type="transmembrane region" description="Helical" evidence="5">
    <location>
        <begin position="144"/>
        <end position="171"/>
    </location>
</feature>
<evidence type="ECO:0000259" key="6">
    <source>
        <dbReference type="PROSITE" id="PS50850"/>
    </source>
</evidence>
<evidence type="ECO:0000256" key="3">
    <source>
        <dbReference type="ARBA" id="ARBA00022989"/>
    </source>
</evidence>
<name>A0A024UAM6_9STRA</name>
<dbReference type="PROSITE" id="PS00217">
    <property type="entry name" value="SUGAR_TRANSPORT_2"/>
    <property type="match status" value="1"/>
</dbReference>
<dbReference type="GeneID" id="20082421"/>
<dbReference type="InterPro" id="IPR020846">
    <property type="entry name" value="MFS_dom"/>
</dbReference>
<feature type="transmembrane region" description="Helical" evidence="5">
    <location>
        <begin position="265"/>
        <end position="284"/>
    </location>
</feature>